<keyword evidence="1" id="KW-0378">Hydrolase</keyword>
<dbReference type="AlphaFoldDB" id="A0AAE1B0E2"/>
<evidence type="ECO:0000313" key="3">
    <source>
        <dbReference type="EMBL" id="KAK3796641.1"/>
    </source>
</evidence>
<dbReference type="PANTHER" id="PTHR48081:SF8">
    <property type="entry name" value="ALPHA_BETA HYDROLASE FOLD-3 DOMAIN-CONTAINING PROTEIN-RELATED"/>
    <property type="match status" value="1"/>
</dbReference>
<dbReference type="GO" id="GO:0016787">
    <property type="term" value="F:hydrolase activity"/>
    <property type="evidence" value="ECO:0007669"/>
    <property type="project" value="UniProtKB-KW"/>
</dbReference>
<dbReference type="EMBL" id="JAWDGP010000864">
    <property type="protein sequence ID" value="KAK3796641.1"/>
    <property type="molecule type" value="Genomic_DNA"/>
</dbReference>
<name>A0AAE1B0E2_9GAST</name>
<gene>
    <name evidence="3" type="ORF">RRG08_010339</name>
</gene>
<reference evidence="3" key="1">
    <citation type="journal article" date="2023" name="G3 (Bethesda)">
        <title>A reference genome for the long-term kleptoplast-retaining sea slug Elysia crispata morphotype clarki.</title>
        <authorList>
            <person name="Eastman K.E."/>
            <person name="Pendleton A.L."/>
            <person name="Shaikh M.A."/>
            <person name="Suttiyut T."/>
            <person name="Ogas R."/>
            <person name="Tomko P."/>
            <person name="Gavelis G."/>
            <person name="Widhalm J.R."/>
            <person name="Wisecaver J.H."/>
        </authorList>
    </citation>
    <scope>NUCLEOTIDE SEQUENCE</scope>
    <source>
        <strain evidence="3">ECLA1</strain>
    </source>
</reference>
<evidence type="ECO:0000256" key="1">
    <source>
        <dbReference type="ARBA" id="ARBA00022801"/>
    </source>
</evidence>
<comment type="caution">
    <text evidence="3">The sequence shown here is derived from an EMBL/GenBank/DDBJ whole genome shotgun (WGS) entry which is preliminary data.</text>
</comment>
<proteinExistence type="predicted"/>
<evidence type="ECO:0000313" key="4">
    <source>
        <dbReference type="Proteomes" id="UP001283361"/>
    </source>
</evidence>
<keyword evidence="4" id="KW-1185">Reference proteome</keyword>
<protein>
    <recommendedName>
        <fullName evidence="2">Alpha/beta hydrolase fold-3 domain-containing protein</fullName>
    </recommendedName>
</protein>
<dbReference type="InterPro" id="IPR029058">
    <property type="entry name" value="AB_hydrolase_fold"/>
</dbReference>
<dbReference type="InterPro" id="IPR050300">
    <property type="entry name" value="GDXG_lipolytic_enzyme"/>
</dbReference>
<dbReference type="SUPFAM" id="SSF53474">
    <property type="entry name" value="alpha/beta-Hydrolases"/>
    <property type="match status" value="1"/>
</dbReference>
<dbReference type="PANTHER" id="PTHR48081">
    <property type="entry name" value="AB HYDROLASE SUPERFAMILY PROTEIN C4A8.06C"/>
    <property type="match status" value="1"/>
</dbReference>
<accession>A0AAE1B0E2</accession>
<dbReference type="Gene3D" id="3.40.50.1820">
    <property type="entry name" value="alpha/beta hydrolase"/>
    <property type="match status" value="1"/>
</dbReference>
<dbReference type="Proteomes" id="UP001283361">
    <property type="component" value="Unassembled WGS sequence"/>
</dbReference>
<sequence>MSQQPDLKLWAETAQKYFVHPETVANSQRAAQRGLKPFWKLGLEASRRQIIDTAHKPRQHCLKVTGFKGSVNDILIPVAHLPDGIAATVYTPEDVPSVPVIIVYFHGGGLVIAEKETYESCTMTLSKYNKAIVIVPEYRWLPCSEDRLAPFTDCEAVTRWVLDNKHSVGGVASSLVGVAGDSAGGQLSCSVTYSLPGKLAFQVLVYPVADIVIEGIESMKDFWVTPGFCGKDMEAMFKWCKLFEEPSHANNPRVNPSAPRGAGDSPLSASPHTLVLLAQLDPLRDWGISYAGKLREAGVPVELRVVEGCAHIFFSDVENNPSCSAEGHRIVAEYIHSLVQTKL</sequence>
<dbReference type="InterPro" id="IPR013094">
    <property type="entry name" value="AB_hydrolase_3"/>
</dbReference>
<organism evidence="3 4">
    <name type="scientific">Elysia crispata</name>
    <name type="common">lettuce slug</name>
    <dbReference type="NCBI Taxonomy" id="231223"/>
    <lineage>
        <taxon>Eukaryota</taxon>
        <taxon>Metazoa</taxon>
        <taxon>Spiralia</taxon>
        <taxon>Lophotrochozoa</taxon>
        <taxon>Mollusca</taxon>
        <taxon>Gastropoda</taxon>
        <taxon>Heterobranchia</taxon>
        <taxon>Euthyneura</taxon>
        <taxon>Panpulmonata</taxon>
        <taxon>Sacoglossa</taxon>
        <taxon>Placobranchoidea</taxon>
        <taxon>Plakobranchidae</taxon>
        <taxon>Elysia</taxon>
    </lineage>
</organism>
<feature type="domain" description="Alpha/beta hydrolase fold-3" evidence="2">
    <location>
        <begin position="102"/>
        <end position="314"/>
    </location>
</feature>
<evidence type="ECO:0000259" key="2">
    <source>
        <dbReference type="Pfam" id="PF07859"/>
    </source>
</evidence>
<dbReference type="Pfam" id="PF07859">
    <property type="entry name" value="Abhydrolase_3"/>
    <property type="match status" value="1"/>
</dbReference>